<keyword evidence="3" id="KW-1185">Reference proteome</keyword>
<accession>A0ABR2P6C8</accession>
<dbReference type="Proteomes" id="UP001396334">
    <property type="component" value="Unassembled WGS sequence"/>
</dbReference>
<dbReference type="EMBL" id="JBBPBN010000079">
    <property type="protein sequence ID" value="KAK8983836.1"/>
    <property type="molecule type" value="Genomic_DNA"/>
</dbReference>
<sequence length="282" mass="30677">MVIKYLGSVAGGRRKEGVLKVLKGAKGAIKEWVSSRGRASRNCVGSLEEQIHNLELIQVQGHGDSNSARQIAILCGSPPKVEVFTWLVIHQRIPVRVELAARGMSLLDNILCPLCGLVPESVAHLLFNCVVSWKIWTRCAAFWGLSIVFPGDPRARNDIIFSNGRCDFVQLMFLVRFRVASWYKAKFSDFTGSVDALIVDPLIADRAGFSNGRVLKARVWEAPPNGYLKLNINGAMAGDGSKGGIGGDGVRSSEDAVDCKEFIVFQCLVGCCFVHGSASNTH</sequence>
<evidence type="ECO:0000313" key="3">
    <source>
        <dbReference type="Proteomes" id="UP001396334"/>
    </source>
</evidence>
<name>A0ABR2P6C8_9ROSI</name>
<dbReference type="Pfam" id="PF13966">
    <property type="entry name" value="zf-RVT"/>
    <property type="match status" value="1"/>
</dbReference>
<evidence type="ECO:0000313" key="2">
    <source>
        <dbReference type="EMBL" id="KAK8983836.1"/>
    </source>
</evidence>
<feature type="domain" description="Reverse transcriptase zinc-binding" evidence="1">
    <location>
        <begin position="75"/>
        <end position="136"/>
    </location>
</feature>
<reference evidence="2 3" key="1">
    <citation type="journal article" date="2024" name="G3 (Bethesda)">
        <title>Genome assembly of Hibiscus sabdariffa L. provides insights into metabolisms of medicinal natural products.</title>
        <authorList>
            <person name="Kim T."/>
        </authorList>
    </citation>
    <scope>NUCLEOTIDE SEQUENCE [LARGE SCALE GENOMIC DNA]</scope>
    <source>
        <strain evidence="2">TK-2024</strain>
        <tissue evidence="2">Old leaves</tissue>
    </source>
</reference>
<dbReference type="InterPro" id="IPR026960">
    <property type="entry name" value="RVT-Znf"/>
</dbReference>
<comment type="caution">
    <text evidence="2">The sequence shown here is derived from an EMBL/GenBank/DDBJ whole genome shotgun (WGS) entry which is preliminary data.</text>
</comment>
<proteinExistence type="predicted"/>
<evidence type="ECO:0000259" key="1">
    <source>
        <dbReference type="Pfam" id="PF13966"/>
    </source>
</evidence>
<gene>
    <name evidence="2" type="ORF">V6N11_009620</name>
</gene>
<organism evidence="2 3">
    <name type="scientific">Hibiscus sabdariffa</name>
    <name type="common">roselle</name>
    <dbReference type="NCBI Taxonomy" id="183260"/>
    <lineage>
        <taxon>Eukaryota</taxon>
        <taxon>Viridiplantae</taxon>
        <taxon>Streptophyta</taxon>
        <taxon>Embryophyta</taxon>
        <taxon>Tracheophyta</taxon>
        <taxon>Spermatophyta</taxon>
        <taxon>Magnoliopsida</taxon>
        <taxon>eudicotyledons</taxon>
        <taxon>Gunneridae</taxon>
        <taxon>Pentapetalae</taxon>
        <taxon>rosids</taxon>
        <taxon>malvids</taxon>
        <taxon>Malvales</taxon>
        <taxon>Malvaceae</taxon>
        <taxon>Malvoideae</taxon>
        <taxon>Hibiscus</taxon>
    </lineage>
</organism>
<protein>
    <recommendedName>
        <fullName evidence="1">Reverse transcriptase zinc-binding domain-containing protein</fullName>
    </recommendedName>
</protein>